<proteinExistence type="predicted"/>
<dbReference type="RefSeq" id="WP_208309099.1">
    <property type="nucleotide sequence ID" value="NZ_JAGETX010000020.1"/>
</dbReference>
<gene>
    <name evidence="1" type="ORF">J4D97_19915</name>
</gene>
<evidence type="ECO:0000313" key="2">
    <source>
        <dbReference type="Proteomes" id="UP000670527"/>
    </source>
</evidence>
<evidence type="ECO:0008006" key="3">
    <source>
        <dbReference type="Google" id="ProtNLM"/>
    </source>
</evidence>
<reference evidence="1 2" key="1">
    <citation type="submission" date="2021-03" db="EMBL/GenBank/DDBJ databases">
        <authorList>
            <person name="Kim M.K."/>
        </authorList>
    </citation>
    <scope>NUCLEOTIDE SEQUENCE [LARGE SCALE GENOMIC DNA]</scope>
    <source>
        <strain evidence="1 2">BT507</strain>
    </source>
</reference>
<keyword evidence="2" id="KW-1185">Reference proteome</keyword>
<dbReference type="EMBL" id="JAGETX010000020">
    <property type="protein sequence ID" value="MBO3272926.1"/>
    <property type="molecule type" value="Genomic_DNA"/>
</dbReference>
<accession>A0ABS3TGY9</accession>
<organism evidence="1 2">
    <name type="scientific">Hymenobacter defluvii</name>
    <dbReference type="NCBI Taxonomy" id="2054411"/>
    <lineage>
        <taxon>Bacteria</taxon>
        <taxon>Pseudomonadati</taxon>
        <taxon>Bacteroidota</taxon>
        <taxon>Cytophagia</taxon>
        <taxon>Cytophagales</taxon>
        <taxon>Hymenobacteraceae</taxon>
        <taxon>Hymenobacter</taxon>
    </lineage>
</organism>
<dbReference type="Proteomes" id="UP000670527">
    <property type="component" value="Unassembled WGS sequence"/>
</dbReference>
<name>A0ABS3TGY9_9BACT</name>
<comment type="caution">
    <text evidence="1">The sequence shown here is derived from an EMBL/GenBank/DDBJ whole genome shotgun (WGS) entry which is preliminary data.</text>
</comment>
<protein>
    <recommendedName>
        <fullName evidence="3">STAS/SEC14 domain-containing protein</fullName>
    </recommendedName>
</protein>
<evidence type="ECO:0000313" key="1">
    <source>
        <dbReference type="EMBL" id="MBO3272926.1"/>
    </source>
</evidence>
<sequence length="134" mass="14995">MHSPTCSLAYRPDLGSLIVRWPDDAPFPTLQADFEAILAVAEQNGTARWLLDVRRRAHLDPQLGDWTTRIFFPHAAARLAPQALRLSVLCSPARMAVYAASAEQQSYLAHGIAHQAYQMHLVCDEGKAMEWLLE</sequence>